<evidence type="ECO:0000313" key="3">
    <source>
        <dbReference type="EMBL" id="MEK9501875.1"/>
    </source>
</evidence>
<dbReference type="Gene3D" id="3.40.960.10">
    <property type="entry name" value="VSR Endonuclease"/>
    <property type="match status" value="1"/>
</dbReference>
<evidence type="ECO:0000259" key="1">
    <source>
        <dbReference type="Pfam" id="PF04480"/>
    </source>
</evidence>
<evidence type="ECO:0000313" key="4">
    <source>
        <dbReference type="Proteomes" id="UP001484239"/>
    </source>
</evidence>
<dbReference type="InterPro" id="IPR011335">
    <property type="entry name" value="Restrct_endonuc-II-like"/>
</dbReference>
<feature type="domain" description="AbiEi antitoxin N-terminal" evidence="2">
    <location>
        <begin position="3"/>
        <end position="46"/>
    </location>
</feature>
<proteinExistence type="predicted"/>
<keyword evidence="4" id="KW-1185">Reference proteome</keyword>
<dbReference type="InterPro" id="IPR007569">
    <property type="entry name" value="DUF559"/>
</dbReference>
<organism evidence="3 4">
    <name type="scientific">Gaopeijia maritima</name>
    <dbReference type="NCBI Taxonomy" id="3119007"/>
    <lineage>
        <taxon>Bacteria</taxon>
        <taxon>Pseudomonadati</taxon>
        <taxon>Gemmatimonadota</taxon>
        <taxon>Longimicrobiia</taxon>
        <taxon>Gaopeijiales</taxon>
        <taxon>Gaopeijiaceae</taxon>
        <taxon>Gaopeijia</taxon>
    </lineage>
</organism>
<dbReference type="SUPFAM" id="SSF52980">
    <property type="entry name" value="Restriction endonuclease-like"/>
    <property type="match status" value="1"/>
</dbReference>
<accession>A0ABU9EEE9</accession>
<dbReference type="Pfam" id="PF04480">
    <property type="entry name" value="DUF559"/>
    <property type="match status" value="1"/>
</dbReference>
<protein>
    <submittedName>
        <fullName evidence="3">Type IV toxin-antitoxin system AbiEi family antitoxin domain-containing protein</fullName>
    </submittedName>
</protein>
<reference evidence="3 4" key="1">
    <citation type="submission" date="2024-02" db="EMBL/GenBank/DDBJ databases">
        <title>A novel Gemmatimonadota bacterium.</title>
        <authorList>
            <person name="Du Z.-J."/>
            <person name="Ye Y.-Q."/>
        </authorList>
    </citation>
    <scope>NUCLEOTIDE SEQUENCE [LARGE SCALE GENOMIC DNA]</scope>
    <source>
        <strain evidence="3 4">DH-20</strain>
    </source>
</reference>
<dbReference type="Pfam" id="PF13338">
    <property type="entry name" value="AbiEi_4"/>
    <property type="match status" value="1"/>
</dbReference>
<dbReference type="RefSeq" id="WP_405287225.1">
    <property type="nucleotide sequence ID" value="NZ_JBBHLI010000007.1"/>
</dbReference>
<evidence type="ECO:0000259" key="2">
    <source>
        <dbReference type="Pfam" id="PF13338"/>
    </source>
</evidence>
<dbReference type="EMBL" id="JBBHLI010000007">
    <property type="protein sequence ID" value="MEK9501875.1"/>
    <property type="molecule type" value="Genomic_DNA"/>
</dbReference>
<gene>
    <name evidence="3" type="ORF">WI372_12860</name>
</gene>
<comment type="caution">
    <text evidence="3">The sequence shown here is derived from an EMBL/GenBank/DDBJ whole genome shotgun (WGS) entry which is preliminary data.</text>
</comment>
<dbReference type="Proteomes" id="UP001484239">
    <property type="component" value="Unassembled WGS sequence"/>
</dbReference>
<dbReference type="InterPro" id="IPR025159">
    <property type="entry name" value="AbiEi_N"/>
</dbReference>
<feature type="domain" description="DUF559" evidence="1">
    <location>
        <begin position="213"/>
        <end position="279"/>
    </location>
</feature>
<name>A0ABU9EEE9_9BACT</name>
<sequence length="289" mass="32127">MSDIARRQHGLVTRPQLIDAGASAKMIRLRVKRGRLRPMHQGVFLFGSVAPPLARAMAACLACGPDAMVSHRSAAELWGLVGAPAEDRPVVVTVTGGNRRRAGVEVRRSRTLAPGERTVLDRIPITTVDRTLLDLAVDVRRRTLERAVAEALARGLTSDRRLVNFLRRHPRSPGSGKLRAVLDAGAPPRTRSEAEERFLSLVRRAGMPRPEVNVRVGPWEVDFYWPRARVVVEVDGYASHHSGRAFERDRRRDGDLIARGLQVMRVTWRQMDDEPEGVSFRLGRLLGAG</sequence>